<feature type="domain" description="Uroporphyrinogen decarboxylase (URO-D)" evidence="1">
    <location>
        <begin position="157"/>
        <end position="376"/>
    </location>
</feature>
<dbReference type="PANTHER" id="PTHR47099">
    <property type="entry name" value="METHYLCOBAMIDE:COM METHYLTRANSFERASE MTBA"/>
    <property type="match status" value="1"/>
</dbReference>
<evidence type="ECO:0000259" key="1">
    <source>
        <dbReference type="Pfam" id="PF01208"/>
    </source>
</evidence>
<dbReference type="SUPFAM" id="SSF51726">
    <property type="entry name" value="UROD/MetE-like"/>
    <property type="match status" value="1"/>
</dbReference>
<dbReference type="PANTHER" id="PTHR47099:SF1">
    <property type="entry name" value="METHYLCOBAMIDE:COM METHYLTRANSFERASE MTBA"/>
    <property type="match status" value="1"/>
</dbReference>
<dbReference type="InterPro" id="IPR052024">
    <property type="entry name" value="Methanogen_methyltrans"/>
</dbReference>
<name>A0A1V6C782_UNCT6</name>
<dbReference type="Pfam" id="PF01208">
    <property type="entry name" value="URO-D"/>
    <property type="match status" value="1"/>
</dbReference>
<dbReference type="GO" id="GO:0008168">
    <property type="term" value="F:methyltransferase activity"/>
    <property type="evidence" value="ECO:0007669"/>
    <property type="project" value="UniProtKB-KW"/>
</dbReference>
<keyword evidence="2" id="KW-0489">Methyltransferase</keyword>
<dbReference type="GO" id="GO:0032259">
    <property type="term" value="P:methylation"/>
    <property type="evidence" value="ECO:0007669"/>
    <property type="project" value="UniProtKB-KW"/>
</dbReference>
<dbReference type="InterPro" id="IPR000257">
    <property type="entry name" value="Uroporphyrinogen_deCOase"/>
</dbReference>
<dbReference type="Proteomes" id="UP000485562">
    <property type="component" value="Unassembled WGS sequence"/>
</dbReference>
<sequence length="381" mass="43914">MTGKEKIRAAFTKEGALEVPVVIPYEGILIRDHWEKLTNQPWYAMYLPDIMAQVQWYTDVLTKINQDWFVVYPFYSKQERESIRIELFPEKICLIDTQTNKRKEYFKPRVAGWSISGHIQSIKVNKLPETISELEVILPEKPQKFDRQKFYTEGRHELAEILIKKFSDRMPICHVSSPLWKLYGVFGFEGMMTMIAENPDFVVYACERFLEISIDLSQQFIAAGAEVLWIEECLTDMISPSAFERFNVPFMKKLVSAIRMFGGKSIYYYCGNPWDRINSILSVGADAISFEEGKKGFEINIEDVVEATKGRCVVFGNLDAINLLPYADRDTLKKEIKRQIQAGIKNKRRFIMSLGSPVTPGTSIEQVQNYCNISRELGQSG</sequence>
<protein>
    <submittedName>
        <fullName evidence="2">Methylcobalamin:coenzyme M methyltransferase</fullName>
    </submittedName>
</protein>
<accession>A0A1V6C782</accession>
<dbReference type="InterPro" id="IPR038071">
    <property type="entry name" value="UROD/MetE-like_sf"/>
</dbReference>
<proteinExistence type="predicted"/>
<dbReference type="GO" id="GO:0004853">
    <property type="term" value="F:uroporphyrinogen decarboxylase activity"/>
    <property type="evidence" value="ECO:0007669"/>
    <property type="project" value="InterPro"/>
</dbReference>
<dbReference type="Gene3D" id="3.20.20.210">
    <property type="match status" value="1"/>
</dbReference>
<dbReference type="GO" id="GO:0006779">
    <property type="term" value="P:porphyrin-containing compound biosynthetic process"/>
    <property type="evidence" value="ECO:0007669"/>
    <property type="project" value="InterPro"/>
</dbReference>
<dbReference type="AlphaFoldDB" id="A0A1V6C782"/>
<organism evidence="2">
    <name type="scientific">candidate division TA06 bacterium ADurb.Bin131</name>
    <dbReference type="NCBI Taxonomy" id="1852827"/>
    <lineage>
        <taxon>Bacteria</taxon>
        <taxon>Bacteria division TA06</taxon>
    </lineage>
</organism>
<evidence type="ECO:0000313" key="2">
    <source>
        <dbReference type="EMBL" id="OQB72695.1"/>
    </source>
</evidence>
<comment type="caution">
    <text evidence="2">The sequence shown here is derived from an EMBL/GenBank/DDBJ whole genome shotgun (WGS) entry which is preliminary data.</text>
</comment>
<keyword evidence="2" id="KW-0808">Transferase</keyword>
<reference evidence="2" key="1">
    <citation type="submission" date="2017-02" db="EMBL/GenBank/DDBJ databases">
        <title>Delving into the versatile metabolic prowess of the omnipresent phylum Bacteroidetes.</title>
        <authorList>
            <person name="Nobu M.K."/>
            <person name="Mei R."/>
            <person name="Narihiro T."/>
            <person name="Kuroda K."/>
            <person name="Liu W.-T."/>
        </authorList>
    </citation>
    <scope>NUCLEOTIDE SEQUENCE</scope>
    <source>
        <strain evidence="2">ADurb.Bin131</strain>
    </source>
</reference>
<dbReference type="EMBL" id="MWDQ01000117">
    <property type="protein sequence ID" value="OQB72695.1"/>
    <property type="molecule type" value="Genomic_DNA"/>
</dbReference>
<gene>
    <name evidence="2" type="ORF">BWX89_01245</name>
</gene>